<dbReference type="Pfam" id="PF13639">
    <property type="entry name" value="zf-RING_2"/>
    <property type="match status" value="1"/>
</dbReference>
<keyword evidence="11" id="KW-0833">Ubl conjugation pathway</keyword>
<dbReference type="PROSITE" id="PS50012">
    <property type="entry name" value="RCC1_3"/>
    <property type="match status" value="4"/>
</dbReference>
<dbReference type="CDD" id="cd16450">
    <property type="entry name" value="mRING-C3HGC3_RFWD3"/>
    <property type="match status" value="1"/>
</dbReference>
<dbReference type="InterPro" id="IPR001841">
    <property type="entry name" value="Znf_RING"/>
</dbReference>
<evidence type="ECO:0000256" key="10">
    <source>
        <dbReference type="ARBA" id="ARBA00022763"/>
    </source>
</evidence>
<evidence type="ECO:0000256" key="1">
    <source>
        <dbReference type="ARBA" id="ARBA00000900"/>
    </source>
</evidence>
<dbReference type="GeneID" id="24136325"/>
<dbReference type="GO" id="GO:0016567">
    <property type="term" value="P:protein ubiquitination"/>
    <property type="evidence" value="ECO:0007669"/>
    <property type="project" value="InterPro"/>
</dbReference>
<dbReference type="Pfam" id="PF23419">
    <property type="entry name" value="WD40_RFWD3"/>
    <property type="match status" value="1"/>
</dbReference>
<evidence type="ECO:0000256" key="4">
    <source>
        <dbReference type="ARBA" id="ARBA00004906"/>
    </source>
</evidence>
<evidence type="ECO:0000256" key="5">
    <source>
        <dbReference type="ARBA" id="ARBA00012483"/>
    </source>
</evidence>
<sequence>MATTTGSGTTSPTGRKRRRESIEALECTICCEFCTTQGGHRLASLACGHFFGQSCIERWVKTSKTCPICNRVVKRNDVRIHFTDTIAAVDNGRQEEYNQKYLAEKQARMQAEMDVARLKLQVTTIAQEIETQKQRIMELLAENSRLKTAPIVLSDDNDDDDDDDEEADEANATARLEYTRVNDGPIPCIEARVCGFSSTCDMVCIGTRTHVANDDGAQHGLLQVSTLDVHHRVSIPLHKSPVRDLGFSHDDALVATTAFDAKLLLTSTKSHTCVLKYNLPFPGWSCAWDVANPCLIYCGHHNGQISVFDIRRTGSPVQSLAHQLKQPVHSICTMQHGSTKTIVAATFTGVSMWYASDGVTVPTDPSLNMEVKNCFSMGHNQVRPTQLIVSTRTQLPSSPAQHFVLSVQQTNNQLQTVSDAVVQGHRTPSALSRSAMWHLPHQGSPVVASADDDSHQLWLWETTSGNVVRKLDPKLPSSIVDVQHGIVPNVAAEQGWLAVMSKEALVLYKSTASANTSTQRTSSTSFFSSDGQLGLGDSADHAEPRPLDLGALHSPLALAVGGCHSAAVDATGALYMWGSNAHAQLHLDAPTAHAPVKIAIEVGPPVTLVRCGWSHTIAVATHADGLSAVYSWGSNQHDQLGQSPPDKATLCREWLEALATSDGRVFAWGHGRSGELGLGPETLRAPTPTVVPIDGAVAAVYCGWQHSVFHLTSKGLVVAGSNRHGQLGLRNESRKQVFEATPILEADTAEPFRCDHVAVGWHHVVSVRDGAVFSWGKGSFGQLGHGGVDAERTPRRLVMDERINHVACGSEHSLLVTASGRLYSCGWGEHGNLGHGNTQNVARPTAIAYFDTHHLRVLSAVAAGATSFAMATSQRT</sequence>
<dbReference type="Proteomes" id="UP000030745">
    <property type="component" value="Unassembled WGS sequence"/>
</dbReference>
<evidence type="ECO:0000256" key="3">
    <source>
        <dbReference type="ARBA" id="ARBA00004496"/>
    </source>
</evidence>
<dbReference type="Gene3D" id="2.130.10.30">
    <property type="entry name" value="Regulator of chromosome condensation 1/beta-lactamase-inhibitor protein II"/>
    <property type="match status" value="2"/>
</dbReference>
<feature type="repeat" description="RCC1" evidence="15">
    <location>
        <begin position="663"/>
        <end position="713"/>
    </location>
</feature>
<dbReference type="InterPro" id="IPR001680">
    <property type="entry name" value="WD40_rpt"/>
</dbReference>
<organism evidence="18 19">
    <name type="scientific">Saprolegnia parasitica (strain CBS 223.65)</name>
    <dbReference type="NCBI Taxonomy" id="695850"/>
    <lineage>
        <taxon>Eukaryota</taxon>
        <taxon>Sar</taxon>
        <taxon>Stramenopiles</taxon>
        <taxon>Oomycota</taxon>
        <taxon>Saprolegniomycetes</taxon>
        <taxon>Saprolegniales</taxon>
        <taxon>Saprolegniaceae</taxon>
        <taxon>Saprolegnia</taxon>
    </lineage>
</organism>
<dbReference type="PROSITE" id="PS00626">
    <property type="entry name" value="RCC1_2"/>
    <property type="match status" value="1"/>
</dbReference>
<evidence type="ECO:0000256" key="7">
    <source>
        <dbReference type="ARBA" id="ARBA00022574"/>
    </source>
</evidence>
<dbReference type="OrthoDB" id="5600418at2759"/>
<dbReference type="PANTHER" id="PTHR16047">
    <property type="entry name" value="RFWD3 PROTEIN"/>
    <property type="match status" value="1"/>
</dbReference>
<keyword evidence="12" id="KW-0234">DNA repair</keyword>
<dbReference type="Gene3D" id="3.30.40.10">
    <property type="entry name" value="Zinc/RING finger domain, C3HC4 (zinc finger)"/>
    <property type="match status" value="1"/>
</dbReference>
<dbReference type="PROSITE" id="PS50089">
    <property type="entry name" value="ZF_RING_2"/>
    <property type="match status" value="1"/>
</dbReference>
<dbReference type="SUPFAM" id="SSF57850">
    <property type="entry name" value="RING/U-box"/>
    <property type="match status" value="1"/>
</dbReference>
<gene>
    <name evidence="18" type="ORF">SPRG_14526</name>
</gene>
<dbReference type="VEuPathDB" id="FungiDB:SPRG_14526"/>
<dbReference type="RefSeq" id="XP_012209126.1">
    <property type="nucleotide sequence ID" value="XM_012353736.1"/>
</dbReference>
<keyword evidence="14" id="KW-0862">Zinc</keyword>
<dbReference type="InterPro" id="IPR015943">
    <property type="entry name" value="WD40/YVTN_repeat-like_dom_sf"/>
</dbReference>
<feature type="domain" description="RING-type" evidence="17">
    <location>
        <begin position="27"/>
        <end position="70"/>
    </location>
</feature>
<dbReference type="SUPFAM" id="SSF50985">
    <property type="entry name" value="RCC1/BLIP-II"/>
    <property type="match status" value="1"/>
</dbReference>
<dbReference type="InterPro" id="IPR009091">
    <property type="entry name" value="RCC1/BLIP-II"/>
</dbReference>
<dbReference type="KEGG" id="spar:SPRG_14526"/>
<dbReference type="GO" id="GO:0005634">
    <property type="term" value="C:nucleus"/>
    <property type="evidence" value="ECO:0007669"/>
    <property type="project" value="InterPro"/>
</dbReference>
<keyword evidence="10" id="KW-0227">DNA damage</keyword>
<keyword evidence="13" id="KW-0539">Nucleus</keyword>
<keyword evidence="16" id="KW-0175">Coiled coil</keyword>
<comment type="subcellular location">
    <subcellularLocation>
        <location evidence="3">Cytoplasm</location>
    </subcellularLocation>
    <subcellularLocation>
        <location evidence="2">Nucleus</location>
        <location evidence="2">PML body</location>
    </subcellularLocation>
</comment>
<dbReference type="InterPro" id="IPR037381">
    <property type="entry name" value="RFWD3"/>
</dbReference>
<dbReference type="EMBL" id="KK583321">
    <property type="protein sequence ID" value="KDO20178.1"/>
    <property type="molecule type" value="Genomic_DNA"/>
</dbReference>
<evidence type="ECO:0000256" key="16">
    <source>
        <dbReference type="SAM" id="Coils"/>
    </source>
</evidence>
<feature type="repeat" description="RCC1" evidence="15">
    <location>
        <begin position="572"/>
        <end position="622"/>
    </location>
</feature>
<reference evidence="18 19" key="1">
    <citation type="journal article" date="2013" name="PLoS Genet.">
        <title>Distinctive expansion of potential virulence genes in the genome of the oomycete fish pathogen Saprolegnia parasitica.</title>
        <authorList>
            <person name="Jiang R.H."/>
            <person name="de Bruijn I."/>
            <person name="Haas B.J."/>
            <person name="Belmonte R."/>
            <person name="Lobach L."/>
            <person name="Christie J."/>
            <person name="van den Ackerveken G."/>
            <person name="Bottin A."/>
            <person name="Bulone V."/>
            <person name="Diaz-Moreno S.M."/>
            <person name="Dumas B."/>
            <person name="Fan L."/>
            <person name="Gaulin E."/>
            <person name="Govers F."/>
            <person name="Grenville-Briggs L.J."/>
            <person name="Horner N.R."/>
            <person name="Levin J.Z."/>
            <person name="Mammella M."/>
            <person name="Meijer H.J."/>
            <person name="Morris P."/>
            <person name="Nusbaum C."/>
            <person name="Oome S."/>
            <person name="Phillips A.J."/>
            <person name="van Rooyen D."/>
            <person name="Rzeszutek E."/>
            <person name="Saraiva M."/>
            <person name="Secombes C.J."/>
            <person name="Seidl M.F."/>
            <person name="Snel B."/>
            <person name="Stassen J.H."/>
            <person name="Sykes S."/>
            <person name="Tripathy S."/>
            <person name="van den Berg H."/>
            <person name="Vega-Arreguin J.C."/>
            <person name="Wawra S."/>
            <person name="Young S.K."/>
            <person name="Zeng Q."/>
            <person name="Dieguez-Uribeondo J."/>
            <person name="Russ C."/>
            <person name="Tyler B.M."/>
            <person name="van West P."/>
        </authorList>
    </citation>
    <scope>NUCLEOTIDE SEQUENCE [LARGE SCALE GENOMIC DNA]</scope>
    <source>
        <strain evidence="18 19">CBS 223.65</strain>
    </source>
</reference>
<evidence type="ECO:0000256" key="11">
    <source>
        <dbReference type="ARBA" id="ARBA00022786"/>
    </source>
</evidence>
<dbReference type="SUPFAM" id="SSF50978">
    <property type="entry name" value="WD40 repeat-like"/>
    <property type="match status" value="1"/>
</dbReference>
<evidence type="ECO:0000256" key="9">
    <source>
        <dbReference type="ARBA" id="ARBA00022737"/>
    </source>
</evidence>
<dbReference type="InterPro" id="IPR000408">
    <property type="entry name" value="Reg_chr_condens"/>
</dbReference>
<evidence type="ECO:0000256" key="13">
    <source>
        <dbReference type="ARBA" id="ARBA00023242"/>
    </source>
</evidence>
<keyword evidence="19" id="KW-1185">Reference proteome</keyword>
<evidence type="ECO:0000256" key="8">
    <source>
        <dbReference type="ARBA" id="ARBA00022679"/>
    </source>
</evidence>
<keyword evidence="14" id="KW-0863">Zinc-finger</keyword>
<feature type="coiled-coil region" evidence="16">
    <location>
        <begin position="115"/>
        <end position="149"/>
    </location>
</feature>
<feature type="repeat" description="RCC1" evidence="15">
    <location>
        <begin position="820"/>
        <end position="874"/>
    </location>
</feature>
<comment type="catalytic activity">
    <reaction evidence="1">
        <text>S-ubiquitinyl-[E2 ubiquitin-conjugating enzyme]-L-cysteine + [acceptor protein]-L-lysine = [E2 ubiquitin-conjugating enzyme]-L-cysteine + N(6)-ubiquitinyl-[acceptor protein]-L-lysine.</text>
        <dbReference type="EC" id="2.3.2.27"/>
    </reaction>
</comment>
<dbReference type="Pfam" id="PF25390">
    <property type="entry name" value="WD40_RLD"/>
    <property type="match status" value="1"/>
</dbReference>
<dbReference type="PANTHER" id="PTHR16047:SF7">
    <property type="entry name" value="E3 UBIQUITIN-PROTEIN LIGASE RFWD3"/>
    <property type="match status" value="1"/>
</dbReference>
<proteinExistence type="predicted"/>
<accession>A0A067BPM7</accession>
<dbReference type="SMART" id="SM00320">
    <property type="entry name" value="WD40"/>
    <property type="match status" value="3"/>
</dbReference>
<keyword evidence="9" id="KW-0677">Repeat</keyword>
<dbReference type="GO" id="GO:0061630">
    <property type="term" value="F:ubiquitin protein ligase activity"/>
    <property type="evidence" value="ECO:0007669"/>
    <property type="project" value="UniProtKB-EC"/>
</dbReference>
<dbReference type="GO" id="GO:0036297">
    <property type="term" value="P:interstrand cross-link repair"/>
    <property type="evidence" value="ECO:0007669"/>
    <property type="project" value="InterPro"/>
</dbReference>
<evidence type="ECO:0000256" key="12">
    <source>
        <dbReference type="ARBA" id="ARBA00023204"/>
    </source>
</evidence>
<dbReference type="STRING" id="695850.A0A067BPM7"/>
<evidence type="ECO:0000256" key="2">
    <source>
        <dbReference type="ARBA" id="ARBA00004322"/>
    </source>
</evidence>
<dbReference type="AlphaFoldDB" id="A0A067BPM7"/>
<keyword evidence="7" id="KW-0853">WD repeat</keyword>
<evidence type="ECO:0000313" key="18">
    <source>
        <dbReference type="EMBL" id="KDO20178.1"/>
    </source>
</evidence>
<dbReference type="EC" id="2.3.2.27" evidence="5"/>
<evidence type="ECO:0000259" key="17">
    <source>
        <dbReference type="PROSITE" id="PS50089"/>
    </source>
</evidence>
<keyword evidence="8" id="KW-0808">Transferase</keyword>
<protein>
    <recommendedName>
        <fullName evidence="5">RING-type E3 ubiquitin transferase</fullName>
        <ecNumber evidence="5">2.3.2.27</ecNumber>
    </recommendedName>
</protein>
<evidence type="ECO:0000256" key="15">
    <source>
        <dbReference type="PROSITE-ProRule" id="PRU00235"/>
    </source>
</evidence>
<evidence type="ECO:0000256" key="14">
    <source>
        <dbReference type="PROSITE-ProRule" id="PRU00175"/>
    </source>
</evidence>
<dbReference type="InterPro" id="IPR058923">
    <property type="entry name" value="RCC1-like_dom"/>
</dbReference>
<keyword evidence="6" id="KW-0963">Cytoplasm</keyword>
<comment type="pathway">
    <text evidence="4">Protein modification; protein ubiquitination.</text>
</comment>
<dbReference type="InterPro" id="IPR036322">
    <property type="entry name" value="WD40_repeat_dom_sf"/>
</dbReference>
<evidence type="ECO:0000313" key="19">
    <source>
        <dbReference type="Proteomes" id="UP000030745"/>
    </source>
</evidence>
<dbReference type="InterPro" id="IPR013083">
    <property type="entry name" value="Znf_RING/FYVE/PHD"/>
</dbReference>
<dbReference type="InterPro" id="IPR056527">
    <property type="entry name" value="WD40_RFWD3"/>
</dbReference>
<dbReference type="Gene3D" id="2.130.10.10">
    <property type="entry name" value="YVTN repeat-like/Quinoprotein amine dehydrogenase"/>
    <property type="match status" value="1"/>
</dbReference>
<evidence type="ECO:0000256" key="6">
    <source>
        <dbReference type="ARBA" id="ARBA00022490"/>
    </source>
</evidence>
<name>A0A067BPM7_SAPPC</name>
<dbReference type="GO" id="GO:0005737">
    <property type="term" value="C:cytoplasm"/>
    <property type="evidence" value="ECO:0007669"/>
    <property type="project" value="UniProtKB-SubCell"/>
</dbReference>
<dbReference type="GO" id="GO:0008270">
    <property type="term" value="F:zinc ion binding"/>
    <property type="evidence" value="ECO:0007669"/>
    <property type="project" value="UniProtKB-KW"/>
</dbReference>
<feature type="repeat" description="RCC1" evidence="15">
    <location>
        <begin position="770"/>
        <end position="819"/>
    </location>
</feature>
<dbReference type="PRINTS" id="PR00633">
    <property type="entry name" value="RCCNDNSATION"/>
</dbReference>
<keyword evidence="14" id="KW-0479">Metal-binding</keyword>